<protein>
    <submittedName>
        <fullName evidence="1">Uncharacterized protein</fullName>
    </submittedName>
</protein>
<dbReference type="AlphaFoldDB" id="A0A0H3ADH9"/>
<dbReference type="EMBL" id="CP000626">
    <property type="protein sequence ID" value="ABQ18393.1"/>
    <property type="molecule type" value="Genomic_DNA"/>
</dbReference>
<dbReference type="Proteomes" id="UP000000249">
    <property type="component" value="Chromosome 2"/>
</dbReference>
<proteinExistence type="predicted"/>
<sequence length="45" mass="5019">MTRLRITKQRYTLGNVIGSGKPLASPDTAVTFNSTIYLFSLEKTQ</sequence>
<dbReference type="KEGG" id="vcr:VC395_A0704"/>
<organism evidence="1 2">
    <name type="scientific">Vibrio cholerae serotype O1 (strain ATCC 39541 / Classical Ogawa 395 / O395)</name>
    <dbReference type="NCBI Taxonomy" id="345073"/>
    <lineage>
        <taxon>Bacteria</taxon>
        <taxon>Pseudomonadati</taxon>
        <taxon>Pseudomonadota</taxon>
        <taxon>Gammaproteobacteria</taxon>
        <taxon>Vibrionales</taxon>
        <taxon>Vibrionaceae</taxon>
        <taxon>Vibrio</taxon>
    </lineage>
</organism>
<evidence type="ECO:0000313" key="2">
    <source>
        <dbReference type="Proteomes" id="UP000000249"/>
    </source>
</evidence>
<dbReference type="PATRIC" id="fig|345073.21.peg.3437"/>
<accession>A0A0H3ADH9</accession>
<dbReference type="KEGG" id="vco:VC0395_0553"/>
<reference evidence="1 2" key="1">
    <citation type="submission" date="2007-03" db="EMBL/GenBank/DDBJ databases">
        <authorList>
            <person name="Heidelberg J."/>
        </authorList>
    </citation>
    <scope>NUCLEOTIDE SEQUENCE [LARGE SCALE GENOMIC DNA]</scope>
    <source>
        <strain evidence="2">ATCC 39541 / Classical Ogawa 395 / O395</strain>
    </source>
</reference>
<gene>
    <name evidence="1" type="ordered locus">VC0395_0553</name>
</gene>
<evidence type="ECO:0000313" key="1">
    <source>
        <dbReference type="EMBL" id="ABQ18393.1"/>
    </source>
</evidence>
<name>A0A0H3ADH9_VIBC3</name>